<organism evidence="1">
    <name type="scientific">marine sediment metagenome</name>
    <dbReference type="NCBI Taxonomy" id="412755"/>
    <lineage>
        <taxon>unclassified sequences</taxon>
        <taxon>metagenomes</taxon>
        <taxon>ecological metagenomes</taxon>
    </lineage>
</organism>
<accession>X1Q9Y2</accession>
<comment type="caution">
    <text evidence="1">The sequence shown here is derived from an EMBL/GenBank/DDBJ whole genome shotgun (WGS) entry which is preliminary data.</text>
</comment>
<reference evidence="1" key="1">
    <citation type="journal article" date="2014" name="Front. Microbiol.">
        <title>High frequency of phylogenetically diverse reductive dehalogenase-homologous genes in deep subseafloor sedimentary metagenomes.</title>
        <authorList>
            <person name="Kawai M."/>
            <person name="Futagami T."/>
            <person name="Toyoda A."/>
            <person name="Takaki Y."/>
            <person name="Nishi S."/>
            <person name="Hori S."/>
            <person name="Arai W."/>
            <person name="Tsubouchi T."/>
            <person name="Morono Y."/>
            <person name="Uchiyama I."/>
            <person name="Ito T."/>
            <person name="Fujiyama A."/>
            <person name="Inagaki F."/>
            <person name="Takami H."/>
        </authorList>
    </citation>
    <scope>NUCLEOTIDE SEQUENCE</scope>
    <source>
        <strain evidence="1">Expedition CK06-06</strain>
    </source>
</reference>
<gene>
    <name evidence="1" type="ORF">S12H4_05629</name>
</gene>
<sequence>VTICWTIVDTEPFNSRLLEPIYNAQVDIYTKMESTLAISISFIV</sequence>
<evidence type="ECO:0000313" key="1">
    <source>
        <dbReference type="EMBL" id="GAI65013.1"/>
    </source>
</evidence>
<proteinExistence type="predicted"/>
<dbReference type="AlphaFoldDB" id="X1Q9Y2"/>
<dbReference type="EMBL" id="BARW01001883">
    <property type="protein sequence ID" value="GAI65013.1"/>
    <property type="molecule type" value="Genomic_DNA"/>
</dbReference>
<protein>
    <submittedName>
        <fullName evidence="1">Uncharacterized protein</fullName>
    </submittedName>
</protein>
<name>X1Q9Y2_9ZZZZ</name>
<feature type="non-terminal residue" evidence="1">
    <location>
        <position position="1"/>
    </location>
</feature>